<dbReference type="NCBIfam" id="NF004078">
    <property type="entry name" value="PRK05583.1"/>
    <property type="match status" value="1"/>
</dbReference>
<evidence type="ECO:0000313" key="2">
    <source>
        <dbReference type="EMBL" id="GIM27801.1"/>
    </source>
</evidence>
<dbReference type="Pfam" id="PF01248">
    <property type="entry name" value="Ribosomal_L7Ae"/>
    <property type="match status" value="1"/>
</dbReference>
<dbReference type="RefSeq" id="WP_212902557.1">
    <property type="nucleotide sequence ID" value="NZ_BOPZ01000003.1"/>
</dbReference>
<dbReference type="Proteomes" id="UP000679179">
    <property type="component" value="Unassembled WGS sequence"/>
</dbReference>
<dbReference type="InterPro" id="IPR004038">
    <property type="entry name" value="Ribosomal_eL8/eL30/eS12/Gad45"/>
</dbReference>
<keyword evidence="3" id="KW-1185">Reference proteome</keyword>
<dbReference type="GO" id="GO:0005840">
    <property type="term" value="C:ribosome"/>
    <property type="evidence" value="ECO:0007669"/>
    <property type="project" value="UniProtKB-KW"/>
</dbReference>
<keyword evidence="2" id="KW-0687">Ribonucleoprotein</keyword>
<dbReference type="AlphaFoldDB" id="A0A919RWS0"/>
<keyword evidence="2" id="KW-0689">Ribosomal protein</keyword>
<dbReference type="SUPFAM" id="SSF55315">
    <property type="entry name" value="L30e-like"/>
    <property type="match status" value="1"/>
</dbReference>
<dbReference type="Gene3D" id="3.30.1330.30">
    <property type="match status" value="1"/>
</dbReference>
<feature type="domain" description="Ribosomal protein eL8/eL30/eS12/Gadd45" evidence="1">
    <location>
        <begin position="8"/>
        <end position="89"/>
    </location>
</feature>
<organism evidence="2 3">
    <name type="scientific">Clostridium polyendosporum</name>
    <dbReference type="NCBI Taxonomy" id="69208"/>
    <lineage>
        <taxon>Bacteria</taxon>
        <taxon>Bacillati</taxon>
        <taxon>Bacillota</taxon>
        <taxon>Clostridia</taxon>
        <taxon>Eubacteriales</taxon>
        <taxon>Clostridiaceae</taxon>
        <taxon>Clostridium</taxon>
    </lineage>
</organism>
<evidence type="ECO:0000259" key="1">
    <source>
        <dbReference type="Pfam" id="PF01248"/>
    </source>
</evidence>
<gene>
    <name evidence="2" type="ORF">CPJCM30710_04670</name>
</gene>
<proteinExistence type="predicted"/>
<sequence length="102" mass="11950">MKNRFLQFLGLVKRSGHLVEGYNRCEEILNKKKIHLFIFSMDVSVRTKHKFSKYCEEHNIPMIDIFSKEELGLSVGRPEINVLAVTNLNMAKKLLSHYENIK</sequence>
<accession>A0A919RWS0</accession>
<evidence type="ECO:0000313" key="3">
    <source>
        <dbReference type="Proteomes" id="UP000679179"/>
    </source>
</evidence>
<dbReference type="EMBL" id="BOPZ01000003">
    <property type="protein sequence ID" value="GIM27801.1"/>
    <property type="molecule type" value="Genomic_DNA"/>
</dbReference>
<comment type="caution">
    <text evidence="2">The sequence shown here is derived from an EMBL/GenBank/DDBJ whole genome shotgun (WGS) entry which is preliminary data.</text>
</comment>
<reference evidence="2" key="1">
    <citation type="submission" date="2021-03" db="EMBL/GenBank/DDBJ databases">
        <title>Taxonomic study of Clostridium polyendosporum from meadow-gley soil under rice.</title>
        <authorList>
            <person name="Kobayashi H."/>
            <person name="Tanizawa Y."/>
            <person name="Yagura M."/>
        </authorList>
    </citation>
    <scope>NUCLEOTIDE SEQUENCE</scope>
    <source>
        <strain evidence="2">JCM 30710</strain>
    </source>
</reference>
<name>A0A919RWS0_9CLOT</name>
<dbReference type="InterPro" id="IPR029064">
    <property type="entry name" value="Ribosomal_eL30-like_sf"/>
</dbReference>
<protein>
    <submittedName>
        <fullName evidence="2">50S ribosomal protein L7/L12</fullName>
    </submittedName>
</protein>